<gene>
    <name evidence="2" type="ORF">W59_19478</name>
</gene>
<accession>I0WPE1</accession>
<evidence type="ECO:0000259" key="1">
    <source>
        <dbReference type="PROSITE" id="PS50022"/>
    </source>
</evidence>
<dbReference type="RefSeq" id="WP_007298589.1">
    <property type="nucleotide sequence ID" value="NZ_AJJH01000103.1"/>
</dbReference>
<feature type="domain" description="F5/8 type C" evidence="1">
    <location>
        <begin position="1"/>
        <end position="61"/>
    </location>
</feature>
<dbReference type="PATRIC" id="fig|1165867.3.peg.3963"/>
<protein>
    <recommendedName>
        <fullName evidence="1">F5/8 type C domain-containing protein</fullName>
    </recommendedName>
</protein>
<dbReference type="PROSITE" id="PS50022">
    <property type="entry name" value="FA58C_3"/>
    <property type="match status" value="1"/>
</dbReference>
<name>I0WPE1_RHOOP</name>
<evidence type="ECO:0000313" key="3">
    <source>
        <dbReference type="Proteomes" id="UP000006447"/>
    </source>
</evidence>
<dbReference type="EMBL" id="AJJH01000103">
    <property type="protein sequence ID" value="EID78257.1"/>
    <property type="molecule type" value="Genomic_DNA"/>
</dbReference>
<proteinExistence type="predicted"/>
<comment type="caution">
    <text evidence="2">The sequence shown here is derived from an EMBL/GenBank/DDBJ whole genome shotgun (WGS) entry which is preliminary data.</text>
</comment>
<sequence>MTYTVQVTRDGKAWLLEVPEFGIAGHTWRLADAEADATDLIAAHLDVPRSGIQIKVCVNRS</sequence>
<dbReference type="AlphaFoldDB" id="I0WPE1"/>
<reference evidence="2 3" key="1">
    <citation type="journal article" date="2012" name="J. Bacteriol.">
        <title>Draft genome sequence of the nitrophenol-degrading actinomycete Rhodococcus imtechensis RKJ300.</title>
        <authorList>
            <person name="Vikram S."/>
            <person name="Kumar S."/>
            <person name="Subramanian S."/>
            <person name="Raghava G.P."/>
        </authorList>
    </citation>
    <scope>NUCLEOTIDE SEQUENCE [LARGE SCALE GENOMIC DNA]</scope>
    <source>
        <strain evidence="2 3">RKJ300</strain>
    </source>
</reference>
<organism evidence="2 3">
    <name type="scientific">Rhodococcus opacus RKJ300 = JCM 13270</name>
    <dbReference type="NCBI Taxonomy" id="1165867"/>
    <lineage>
        <taxon>Bacteria</taxon>
        <taxon>Bacillati</taxon>
        <taxon>Actinomycetota</taxon>
        <taxon>Actinomycetes</taxon>
        <taxon>Mycobacteriales</taxon>
        <taxon>Nocardiaceae</taxon>
        <taxon>Rhodococcus</taxon>
    </lineage>
</organism>
<evidence type="ECO:0000313" key="2">
    <source>
        <dbReference type="EMBL" id="EID78257.1"/>
    </source>
</evidence>
<dbReference type="Proteomes" id="UP000006447">
    <property type="component" value="Unassembled WGS sequence"/>
</dbReference>
<dbReference type="InterPro" id="IPR000421">
    <property type="entry name" value="FA58C"/>
</dbReference>